<dbReference type="Gene3D" id="3.40.50.150">
    <property type="entry name" value="Vaccinia Virus protein VP39"/>
    <property type="match status" value="1"/>
</dbReference>
<dbReference type="Gene3D" id="3.90.120.10">
    <property type="entry name" value="DNA Methylase, subunit A, domain 2"/>
    <property type="match status" value="1"/>
</dbReference>
<comment type="caution">
    <text evidence="10">The sequence shown here is derived from an EMBL/GenBank/DDBJ whole genome shotgun (WGS) entry which is preliminary data.</text>
</comment>
<dbReference type="EMBL" id="JAGVRK010000001">
    <property type="protein sequence ID" value="MBS2970388.1"/>
    <property type="molecule type" value="Genomic_DNA"/>
</dbReference>
<dbReference type="Proteomes" id="UP000682403">
    <property type="component" value="Unassembled WGS sequence"/>
</dbReference>
<organism evidence="10 11">
    <name type="scientific">Metabacillus flavus</name>
    <dbReference type="NCBI Taxonomy" id="2823519"/>
    <lineage>
        <taxon>Bacteria</taxon>
        <taxon>Bacillati</taxon>
        <taxon>Bacillota</taxon>
        <taxon>Bacilli</taxon>
        <taxon>Bacillales</taxon>
        <taxon>Bacillaceae</taxon>
        <taxon>Metabacillus</taxon>
    </lineage>
</organism>
<dbReference type="PROSITE" id="PS51679">
    <property type="entry name" value="SAM_MT_C5"/>
    <property type="match status" value="1"/>
</dbReference>
<protein>
    <recommendedName>
        <fullName evidence="7">Cytosine-specific methyltransferase</fullName>
        <ecNumber evidence="7">2.1.1.37</ecNumber>
    </recommendedName>
</protein>
<dbReference type="GO" id="GO:0003886">
    <property type="term" value="F:DNA (cytosine-5-)-methyltransferase activity"/>
    <property type="evidence" value="ECO:0007669"/>
    <property type="project" value="UniProtKB-EC"/>
</dbReference>
<proteinExistence type="inferred from homology"/>
<feature type="coiled-coil region" evidence="8">
    <location>
        <begin position="423"/>
        <end position="450"/>
    </location>
</feature>
<dbReference type="InterPro" id="IPR050750">
    <property type="entry name" value="C5-MTase"/>
</dbReference>
<dbReference type="SUPFAM" id="SSF53335">
    <property type="entry name" value="S-adenosyl-L-methionine-dependent methyltransferases"/>
    <property type="match status" value="1"/>
</dbReference>
<keyword evidence="8" id="KW-0175">Coiled coil</keyword>
<dbReference type="InterPro" id="IPR031303">
    <property type="entry name" value="C5_meth_CS"/>
</dbReference>
<evidence type="ECO:0000256" key="7">
    <source>
        <dbReference type="RuleBase" id="RU000417"/>
    </source>
</evidence>
<dbReference type="InterPro" id="IPR029063">
    <property type="entry name" value="SAM-dependent_MTases_sf"/>
</dbReference>
<evidence type="ECO:0000256" key="9">
    <source>
        <dbReference type="SAM" id="MobiDB-lite"/>
    </source>
</evidence>
<accession>A0ABS5LIJ4</accession>
<feature type="region of interest" description="Disordered" evidence="9">
    <location>
        <begin position="473"/>
        <end position="505"/>
    </location>
</feature>
<dbReference type="PANTHER" id="PTHR46098">
    <property type="entry name" value="TRNA (CYTOSINE(38)-C(5))-METHYLTRANSFERASE"/>
    <property type="match status" value="1"/>
</dbReference>
<gene>
    <name evidence="10" type="primary">dcm</name>
    <name evidence="10" type="ORF">J9317_16700</name>
</gene>
<dbReference type="InterPro" id="IPR018117">
    <property type="entry name" value="C5_DNA_meth_AS"/>
</dbReference>
<dbReference type="PANTHER" id="PTHR46098:SF1">
    <property type="entry name" value="TRNA (CYTOSINE(38)-C(5))-METHYLTRANSFERASE"/>
    <property type="match status" value="1"/>
</dbReference>
<comment type="catalytic activity">
    <reaction evidence="7">
        <text>a 2'-deoxycytidine in DNA + S-adenosyl-L-methionine = a 5-methyl-2'-deoxycytidine in DNA + S-adenosyl-L-homocysteine + H(+)</text>
        <dbReference type="Rhea" id="RHEA:13681"/>
        <dbReference type="Rhea" id="RHEA-COMP:11369"/>
        <dbReference type="Rhea" id="RHEA-COMP:11370"/>
        <dbReference type="ChEBI" id="CHEBI:15378"/>
        <dbReference type="ChEBI" id="CHEBI:57856"/>
        <dbReference type="ChEBI" id="CHEBI:59789"/>
        <dbReference type="ChEBI" id="CHEBI:85452"/>
        <dbReference type="ChEBI" id="CHEBI:85454"/>
        <dbReference type="EC" id="2.1.1.37"/>
    </reaction>
</comment>
<dbReference type="PRINTS" id="PR00105">
    <property type="entry name" value="C5METTRFRASE"/>
</dbReference>
<evidence type="ECO:0000313" key="11">
    <source>
        <dbReference type="Proteomes" id="UP000682403"/>
    </source>
</evidence>
<comment type="similarity">
    <text evidence="5 6">Belongs to the class I-like SAM-binding methyltransferase superfamily. C5-methyltransferase family.</text>
</comment>
<dbReference type="NCBIfam" id="TIGR00675">
    <property type="entry name" value="dcm"/>
    <property type="match status" value="1"/>
</dbReference>
<dbReference type="PROSITE" id="PS00094">
    <property type="entry name" value="C5_MTASE_1"/>
    <property type="match status" value="1"/>
</dbReference>
<evidence type="ECO:0000256" key="8">
    <source>
        <dbReference type="SAM" id="Coils"/>
    </source>
</evidence>
<evidence type="ECO:0000256" key="5">
    <source>
        <dbReference type="PROSITE-ProRule" id="PRU01016"/>
    </source>
</evidence>
<evidence type="ECO:0000256" key="6">
    <source>
        <dbReference type="RuleBase" id="RU000416"/>
    </source>
</evidence>
<evidence type="ECO:0000256" key="4">
    <source>
        <dbReference type="ARBA" id="ARBA00022747"/>
    </source>
</evidence>
<keyword evidence="2 5" id="KW-0808">Transferase</keyword>
<keyword evidence="3 5" id="KW-0949">S-adenosyl-L-methionine</keyword>
<reference evidence="10 11" key="1">
    <citation type="submission" date="2021-04" db="EMBL/GenBank/DDBJ databases">
        <title>Metabacillus sp. strain KIGAM252 whole genome sequence.</title>
        <authorList>
            <person name="Seo M.-J."/>
            <person name="Cho E.-S."/>
            <person name="Hwang C.Y."/>
            <person name="Yoon D.J."/>
        </authorList>
    </citation>
    <scope>NUCLEOTIDE SEQUENCE [LARGE SCALE GENOMIC DNA]</scope>
    <source>
        <strain evidence="10 11">KIGAM252</strain>
    </source>
</reference>
<evidence type="ECO:0000313" key="10">
    <source>
        <dbReference type="EMBL" id="MBS2970388.1"/>
    </source>
</evidence>
<dbReference type="GO" id="GO:0032259">
    <property type="term" value="P:methylation"/>
    <property type="evidence" value="ECO:0007669"/>
    <property type="project" value="UniProtKB-KW"/>
</dbReference>
<evidence type="ECO:0000256" key="1">
    <source>
        <dbReference type="ARBA" id="ARBA00022603"/>
    </source>
</evidence>
<sequence>MIDVVELFAGVGGFRVGLERNEGFNVIWGNQWEPSKKVQHAFDCYAKRFAGRGTHSNEDIAKVKYTVPQHDLLVGGFPCQDYSVARSLYGESGIKGKKGVLFWEIMDIVNFRKPTFVLLENVDRLLKSPASQRGRDFAIMLASFRNAGYFVEWRVINAADYGFAQKRRRVFIFAYKDTTRFASNQMKYSNQEILHEKGFFSSEFKVKASSLKHPASADVLPQDIVEISDTFIATFRNSGIMKNGEFYTEEIIPDAISSKTLGEVLVEGKKHQAIEDKYFLKEDEIGRNGKSTLEMFEYMKGPKKVERTANNGHVYMYSEGGMSFPDDLKSPARTMLTSEGTKNRSTHVVRDPETGRLRILTPVECELLNDFPPNWTEGMPDKSRYFCMGNALVVGLIEKMGKKIKVLYSEEVSSIENKYVERIKELEEVNGQLVSKIKALTNQLNNKTNKNFIVNTEVGLLNDNSIILSIKQKNQKRQTKGSLNKRNKRRHHASVVKNHEKSKSKRTIRKGYFTMKKVIKRVKKVL</sequence>
<keyword evidence="1 5" id="KW-0489">Methyltransferase</keyword>
<dbReference type="PROSITE" id="PS00095">
    <property type="entry name" value="C5_MTASE_2"/>
    <property type="match status" value="1"/>
</dbReference>
<dbReference type="EC" id="2.1.1.37" evidence="7"/>
<keyword evidence="11" id="KW-1185">Reference proteome</keyword>
<feature type="active site" evidence="5">
    <location>
        <position position="79"/>
    </location>
</feature>
<dbReference type="InterPro" id="IPR001525">
    <property type="entry name" value="C5_MeTfrase"/>
</dbReference>
<keyword evidence="4" id="KW-0680">Restriction system</keyword>
<evidence type="ECO:0000256" key="3">
    <source>
        <dbReference type="ARBA" id="ARBA00022691"/>
    </source>
</evidence>
<name>A0ABS5LIJ4_9BACI</name>
<dbReference type="Pfam" id="PF00145">
    <property type="entry name" value="DNA_methylase"/>
    <property type="match status" value="1"/>
</dbReference>
<evidence type="ECO:0000256" key="2">
    <source>
        <dbReference type="ARBA" id="ARBA00022679"/>
    </source>
</evidence>